<sequence>MWYQLPITNAPYQEQVFDFNGVKIKLTLRYNSIGQCWVMDLSEPINQRTICEGMALAIGVPLLHRTSQPYQFWLMELSKTHLDPTTVEGLANRCQLFIEAKYETVRTAMET</sequence>
<dbReference type="AlphaFoldDB" id="A0AAE5TFZ2"/>
<name>A0AAE5TFZ2_AVIPA</name>
<protein>
    <recommendedName>
        <fullName evidence="1">Cyanophage baseplate Pam3 plug gp18 domain-containing protein</fullName>
    </recommendedName>
</protein>
<accession>A0AAE5TFZ2</accession>
<dbReference type="Proteomes" id="UP000247594">
    <property type="component" value="Unassembled WGS sequence"/>
</dbReference>
<evidence type="ECO:0000313" key="2">
    <source>
        <dbReference type="EMBL" id="PXZ38035.1"/>
    </source>
</evidence>
<feature type="domain" description="Cyanophage baseplate Pam3 plug gp18" evidence="1">
    <location>
        <begin position="3"/>
        <end position="99"/>
    </location>
</feature>
<evidence type="ECO:0000313" key="3">
    <source>
        <dbReference type="Proteomes" id="UP000247594"/>
    </source>
</evidence>
<evidence type="ECO:0000259" key="1">
    <source>
        <dbReference type="Pfam" id="PF22479"/>
    </source>
</evidence>
<comment type="caution">
    <text evidence="2">The sequence shown here is derived from an EMBL/GenBank/DDBJ whole genome shotgun (WGS) entry which is preliminary data.</text>
</comment>
<organism evidence="2 3">
    <name type="scientific">Avibacterium paragallinarum</name>
    <name type="common">Haemophilus gallinarum</name>
    <dbReference type="NCBI Taxonomy" id="728"/>
    <lineage>
        <taxon>Bacteria</taxon>
        <taxon>Pseudomonadati</taxon>
        <taxon>Pseudomonadota</taxon>
        <taxon>Gammaproteobacteria</taxon>
        <taxon>Pasteurellales</taxon>
        <taxon>Pasteurellaceae</taxon>
        <taxon>Avibacterium</taxon>
    </lineage>
</organism>
<dbReference type="Pfam" id="PF22479">
    <property type="entry name" value="Pam3_gp18"/>
    <property type="match status" value="1"/>
</dbReference>
<proteinExistence type="predicted"/>
<dbReference type="RefSeq" id="WP_110480118.1">
    <property type="nucleotide sequence ID" value="NZ_JAZDVC010000046.1"/>
</dbReference>
<reference evidence="2 3" key="1">
    <citation type="submission" date="2018-06" db="EMBL/GenBank/DDBJ databases">
        <authorList>
            <person name="Teymurazov M."/>
            <person name="Kislichkina A."/>
            <person name="Abaymova A."/>
            <person name="Mukhina T."/>
            <person name="Mayskaya N."/>
            <person name="Svetoch E."/>
            <person name="Bogun A."/>
        </authorList>
    </citation>
    <scope>NUCLEOTIDE SEQUENCE [LARGE SCALE GENOMIC DNA]</scope>
    <source>
        <strain evidence="2 3">SCPM-O-B-8406</strain>
    </source>
</reference>
<dbReference type="EMBL" id="QJPJ01000029">
    <property type="protein sequence ID" value="PXZ38035.1"/>
    <property type="molecule type" value="Genomic_DNA"/>
</dbReference>
<gene>
    <name evidence="2" type="ORF">DM482_11515</name>
</gene>
<dbReference type="InterPro" id="IPR054252">
    <property type="entry name" value="Pam3_gp18"/>
</dbReference>